<dbReference type="NCBIfam" id="TIGR00227">
    <property type="entry name" value="ribD_Cterm"/>
    <property type="match status" value="1"/>
</dbReference>
<evidence type="ECO:0000256" key="1">
    <source>
        <dbReference type="ARBA" id="ARBA00005104"/>
    </source>
</evidence>
<dbReference type="Pfam" id="PF01872">
    <property type="entry name" value="RibD_C"/>
    <property type="match status" value="1"/>
</dbReference>
<name>A0ABW1SC41_9PROT</name>
<accession>A0ABW1SC41</accession>
<gene>
    <name evidence="5" type="ORF">ACFQDM_12025</name>
</gene>
<dbReference type="InterPro" id="IPR024072">
    <property type="entry name" value="DHFR-like_dom_sf"/>
</dbReference>
<dbReference type="Proteomes" id="UP001596303">
    <property type="component" value="Unassembled WGS sequence"/>
</dbReference>
<keyword evidence="6" id="KW-1185">Reference proteome</keyword>
<dbReference type="SUPFAM" id="SSF53597">
    <property type="entry name" value="Dihydrofolate reductase-like"/>
    <property type="match status" value="1"/>
</dbReference>
<dbReference type="Gene3D" id="3.40.430.10">
    <property type="entry name" value="Dihydrofolate Reductase, subunit A"/>
    <property type="match status" value="1"/>
</dbReference>
<keyword evidence="2" id="KW-0521">NADP</keyword>
<dbReference type="InterPro" id="IPR050765">
    <property type="entry name" value="Riboflavin_Biosynth_HTPR"/>
</dbReference>
<dbReference type="EMBL" id="JBHSSW010000014">
    <property type="protein sequence ID" value="MFC6198813.1"/>
    <property type="molecule type" value="Genomic_DNA"/>
</dbReference>
<dbReference type="InterPro" id="IPR002734">
    <property type="entry name" value="RibDG_C"/>
</dbReference>
<evidence type="ECO:0000259" key="4">
    <source>
        <dbReference type="Pfam" id="PF01872"/>
    </source>
</evidence>
<reference evidence="6" key="1">
    <citation type="journal article" date="2019" name="Int. J. Syst. Evol. Microbiol.">
        <title>The Global Catalogue of Microorganisms (GCM) 10K type strain sequencing project: providing services to taxonomists for standard genome sequencing and annotation.</title>
        <authorList>
            <consortium name="The Broad Institute Genomics Platform"/>
            <consortium name="The Broad Institute Genome Sequencing Center for Infectious Disease"/>
            <person name="Wu L."/>
            <person name="Ma J."/>
        </authorList>
    </citation>
    <scope>NUCLEOTIDE SEQUENCE [LARGE SCALE GENOMIC DNA]</scope>
    <source>
        <strain evidence="6">CGMCC-1.15741</strain>
    </source>
</reference>
<sequence>MTLKLATTLDGRIATRTGESQWITGAESRLSVHGLRAQHDGVLVGIGTALADDPQLTVRGLALPGNSQPHRIILDTHLRLPPHAQVFEPDSGSVFVLCGLEAAASERRRVLEQSGAVILSCQLDADGHVEIESALAQLAAQRLTSIFVEGGGSVASAFLRARLVDRLEWFRAPLIIGGDGLAAVSSLGVDQLLDGIRFKRMGVRNSGADIWETYELEA</sequence>
<evidence type="ECO:0000313" key="5">
    <source>
        <dbReference type="EMBL" id="MFC6198813.1"/>
    </source>
</evidence>
<comment type="pathway">
    <text evidence="1">Cofactor biosynthesis; riboflavin biosynthesis.</text>
</comment>
<comment type="caution">
    <text evidence="5">The sequence shown here is derived from an EMBL/GenBank/DDBJ whole genome shotgun (WGS) entry which is preliminary data.</text>
</comment>
<proteinExistence type="predicted"/>
<dbReference type="PANTHER" id="PTHR38011">
    <property type="entry name" value="DIHYDROFOLATE REDUCTASE FAMILY PROTEIN (AFU_ORTHOLOGUE AFUA_8G06820)"/>
    <property type="match status" value="1"/>
</dbReference>
<feature type="domain" description="Bacterial bifunctional deaminase-reductase C-terminal" evidence="4">
    <location>
        <begin position="2"/>
        <end position="210"/>
    </location>
</feature>
<evidence type="ECO:0000256" key="3">
    <source>
        <dbReference type="ARBA" id="ARBA00023002"/>
    </source>
</evidence>
<evidence type="ECO:0000256" key="2">
    <source>
        <dbReference type="ARBA" id="ARBA00022857"/>
    </source>
</evidence>
<evidence type="ECO:0000313" key="6">
    <source>
        <dbReference type="Proteomes" id="UP001596303"/>
    </source>
</evidence>
<protein>
    <submittedName>
        <fullName evidence="5">RibD family protein</fullName>
    </submittedName>
</protein>
<dbReference type="PANTHER" id="PTHR38011:SF7">
    <property type="entry name" value="2,5-DIAMINO-6-RIBOSYLAMINO-4(3H)-PYRIMIDINONE 5'-PHOSPHATE REDUCTASE"/>
    <property type="match status" value="1"/>
</dbReference>
<keyword evidence="3" id="KW-0560">Oxidoreductase</keyword>
<organism evidence="5 6">
    <name type="scientific">Ponticaulis profundi</name>
    <dbReference type="NCBI Taxonomy" id="2665222"/>
    <lineage>
        <taxon>Bacteria</taxon>
        <taxon>Pseudomonadati</taxon>
        <taxon>Pseudomonadota</taxon>
        <taxon>Alphaproteobacteria</taxon>
        <taxon>Hyphomonadales</taxon>
        <taxon>Hyphomonadaceae</taxon>
        <taxon>Ponticaulis</taxon>
    </lineage>
</organism>
<dbReference type="InterPro" id="IPR011549">
    <property type="entry name" value="RibD_C"/>
</dbReference>